<dbReference type="OrthoDB" id="2536675at2759"/>
<feature type="compositionally biased region" description="Low complexity" evidence="1">
    <location>
        <begin position="161"/>
        <end position="183"/>
    </location>
</feature>
<evidence type="ECO:0000313" key="2">
    <source>
        <dbReference type="EMBL" id="GAC76495.1"/>
    </source>
</evidence>
<organism evidence="2 3">
    <name type="scientific">Pseudozyma antarctica (strain T-34)</name>
    <name type="common">Yeast</name>
    <name type="synonym">Candida antarctica</name>
    <dbReference type="NCBI Taxonomy" id="1151754"/>
    <lineage>
        <taxon>Eukaryota</taxon>
        <taxon>Fungi</taxon>
        <taxon>Dikarya</taxon>
        <taxon>Basidiomycota</taxon>
        <taxon>Ustilaginomycotina</taxon>
        <taxon>Ustilaginomycetes</taxon>
        <taxon>Ustilaginales</taxon>
        <taxon>Ustilaginaceae</taxon>
        <taxon>Moesziomyces</taxon>
    </lineage>
</organism>
<feature type="region of interest" description="Disordered" evidence="1">
    <location>
        <begin position="134"/>
        <end position="237"/>
    </location>
</feature>
<feature type="compositionally biased region" description="Basic and acidic residues" evidence="1">
    <location>
        <begin position="421"/>
        <end position="430"/>
    </location>
</feature>
<dbReference type="STRING" id="1151754.M9M6N7"/>
<reference evidence="3" key="1">
    <citation type="journal article" date="2013" name="Genome Announc.">
        <title>Genome sequence of the basidiomycetous yeast Pseudozyma antarctica T-34, a producer of the glycolipid biosurfactants mannosylerythritol lipids.</title>
        <authorList>
            <person name="Morita T."/>
            <person name="Koike H."/>
            <person name="Koyama Y."/>
            <person name="Hagiwara H."/>
            <person name="Ito E."/>
            <person name="Fukuoka T."/>
            <person name="Imura T."/>
            <person name="Machida M."/>
            <person name="Kitamoto D."/>
        </authorList>
    </citation>
    <scope>NUCLEOTIDE SEQUENCE [LARGE SCALE GENOMIC DNA]</scope>
    <source>
        <strain evidence="3">T-34</strain>
    </source>
</reference>
<name>M9M6N7_PSEA3</name>
<dbReference type="AlphaFoldDB" id="M9M6N7"/>
<dbReference type="EMBL" id="DF196788">
    <property type="protein sequence ID" value="GAC76495.1"/>
    <property type="molecule type" value="Genomic_DNA"/>
</dbReference>
<dbReference type="Proteomes" id="UP000011976">
    <property type="component" value="Unassembled WGS sequence"/>
</dbReference>
<feature type="compositionally biased region" description="Basic and acidic residues" evidence="1">
    <location>
        <begin position="136"/>
        <end position="160"/>
    </location>
</feature>
<feature type="region of interest" description="Disordered" evidence="1">
    <location>
        <begin position="390"/>
        <end position="430"/>
    </location>
</feature>
<evidence type="ECO:0000313" key="3">
    <source>
        <dbReference type="Proteomes" id="UP000011976"/>
    </source>
</evidence>
<sequence>MGVSSTARLPSLGAQSIPPLFSHLQHTSNAKVVARWSITIRSFRAVPVPFNAWPSDSGPANEDAASTSAVQNAASASAASASGAPPLTKPRTMWQVWLSDHPGVVFVIVEDTGKSSRAKAWRDWEVAVKKWKKARRAEIEARKTREAQARLESENKKQSEAAEATAGSCATAAADPNATAHSTNDQTQPMDVDVAKTEGADSASGPASSAQPTHEEKEEEPIASAGARPRLQLPSHTRYTGGVDWRVRVGSVMGGGGRSAGAVVEAEFIPPAAVLPTSKFMQDFLMALFPPGLVPAQPAQPVQAAGVVNGAASAVGTPRGAHATLPGAAQSAQGGFNYTIGGGTEGVQPNRSFNIPVVSDQLWEEVVPRSGESWRQRISQRSHHMRAAKRLQRRQRASEPAAPHRITDTNGDDAFGWHSFGTDEHGADKEWQDDEVSCSDSEIEGALPNGHAAALAGTAVTMQQVDEDEDDDDDRPLGAPAWTQPKPNAAAQAEPNVAPKPSEDTVQLIFQGLRSDADDPEGDDVGAWSGVERGRRIAFQYVQMLRAEGII</sequence>
<gene>
    <name evidence="2" type="ORF">PANT_22d00056</name>
</gene>
<feature type="region of interest" description="Disordered" evidence="1">
    <location>
        <begin position="464"/>
        <end position="501"/>
    </location>
</feature>
<feature type="compositionally biased region" description="Low complexity" evidence="1">
    <location>
        <begin position="64"/>
        <end position="84"/>
    </location>
</feature>
<protein>
    <submittedName>
        <fullName evidence="2">Zinc-binding oxidoreductase</fullName>
    </submittedName>
</protein>
<feature type="compositionally biased region" description="Low complexity" evidence="1">
    <location>
        <begin position="200"/>
        <end position="210"/>
    </location>
</feature>
<feature type="region of interest" description="Disordered" evidence="1">
    <location>
        <begin position="55"/>
        <end position="86"/>
    </location>
</feature>
<proteinExistence type="predicted"/>
<accession>M9M6N7</accession>
<evidence type="ECO:0000256" key="1">
    <source>
        <dbReference type="SAM" id="MobiDB-lite"/>
    </source>
</evidence>
<feature type="compositionally biased region" description="Acidic residues" evidence="1">
    <location>
        <begin position="465"/>
        <end position="474"/>
    </location>
</feature>